<comment type="subcellular location">
    <subcellularLocation>
        <location evidence="1">Cell membrane</location>
        <topology evidence="1">Multi-pass membrane protein</topology>
    </subcellularLocation>
</comment>
<comment type="caution">
    <text evidence="8">The sequence shown here is derived from an EMBL/GenBank/DDBJ whole genome shotgun (WGS) entry which is preliminary data.</text>
</comment>
<reference evidence="8" key="1">
    <citation type="submission" date="2021-11" db="EMBL/GenBank/DDBJ databases">
        <title>Genome sequence.</title>
        <authorList>
            <person name="Sun Q."/>
        </authorList>
    </citation>
    <scope>NUCLEOTIDE SEQUENCE</scope>
    <source>
        <strain evidence="8">JC732</strain>
    </source>
</reference>
<accession>A0A9X1SIL9</accession>
<evidence type="ECO:0000256" key="1">
    <source>
        <dbReference type="ARBA" id="ARBA00004651"/>
    </source>
</evidence>
<gene>
    <name evidence="8" type="ORF">LOC68_07235</name>
</gene>
<dbReference type="InterPro" id="IPR010432">
    <property type="entry name" value="RDD"/>
</dbReference>
<dbReference type="InterPro" id="IPR051791">
    <property type="entry name" value="Pra-immunoreactive"/>
</dbReference>
<keyword evidence="2" id="KW-1003">Cell membrane</keyword>
<dbReference type="PANTHER" id="PTHR36115:SF4">
    <property type="entry name" value="MEMBRANE PROTEIN"/>
    <property type="match status" value="1"/>
</dbReference>
<keyword evidence="4 6" id="KW-1133">Transmembrane helix</keyword>
<dbReference type="EMBL" id="JAJKFT010000004">
    <property type="protein sequence ID" value="MCC9628184.1"/>
    <property type="molecule type" value="Genomic_DNA"/>
</dbReference>
<feature type="transmembrane region" description="Helical" evidence="6">
    <location>
        <begin position="37"/>
        <end position="65"/>
    </location>
</feature>
<organism evidence="8 9">
    <name type="scientific">Blastopirellula sediminis</name>
    <dbReference type="NCBI Taxonomy" id="2894196"/>
    <lineage>
        <taxon>Bacteria</taxon>
        <taxon>Pseudomonadati</taxon>
        <taxon>Planctomycetota</taxon>
        <taxon>Planctomycetia</taxon>
        <taxon>Pirellulales</taxon>
        <taxon>Pirellulaceae</taxon>
        <taxon>Blastopirellula</taxon>
    </lineage>
</organism>
<keyword evidence="3 6" id="KW-0812">Transmembrane</keyword>
<evidence type="ECO:0000256" key="6">
    <source>
        <dbReference type="SAM" id="Phobius"/>
    </source>
</evidence>
<keyword evidence="9" id="KW-1185">Reference proteome</keyword>
<feature type="transmembrane region" description="Helical" evidence="6">
    <location>
        <begin position="77"/>
        <end position="95"/>
    </location>
</feature>
<dbReference type="AlphaFoldDB" id="A0A9X1SIL9"/>
<sequence length="164" mass="18163">MSSTENPFLSPSTEAAVLVEPVREVVGAPQGRRLANLIVDIICINVIVQICAFILGICVGIYAVVSQNEKILEIFDSPLMFFFGLFINFSYYFLMEGLFGRTLGKLASGTKVVNEQGFPPSWGQVLGRTACRFIPFEPFSFFGDAPPRGWHDKIPKTYVVMAKS</sequence>
<dbReference type="RefSeq" id="WP_230217220.1">
    <property type="nucleotide sequence ID" value="NZ_JAJKFT010000004.1"/>
</dbReference>
<protein>
    <submittedName>
        <fullName evidence="8">RDD family protein</fullName>
    </submittedName>
</protein>
<evidence type="ECO:0000313" key="8">
    <source>
        <dbReference type="EMBL" id="MCC9628184.1"/>
    </source>
</evidence>
<evidence type="ECO:0000259" key="7">
    <source>
        <dbReference type="Pfam" id="PF06271"/>
    </source>
</evidence>
<evidence type="ECO:0000256" key="5">
    <source>
        <dbReference type="ARBA" id="ARBA00023136"/>
    </source>
</evidence>
<proteinExistence type="predicted"/>
<evidence type="ECO:0000256" key="4">
    <source>
        <dbReference type="ARBA" id="ARBA00022989"/>
    </source>
</evidence>
<evidence type="ECO:0000256" key="2">
    <source>
        <dbReference type="ARBA" id="ARBA00022475"/>
    </source>
</evidence>
<evidence type="ECO:0000256" key="3">
    <source>
        <dbReference type="ARBA" id="ARBA00022692"/>
    </source>
</evidence>
<name>A0A9X1SIL9_9BACT</name>
<dbReference type="Proteomes" id="UP001139103">
    <property type="component" value="Unassembled WGS sequence"/>
</dbReference>
<dbReference type="PANTHER" id="PTHR36115">
    <property type="entry name" value="PROLINE-RICH ANTIGEN HOMOLOG-RELATED"/>
    <property type="match status" value="1"/>
</dbReference>
<feature type="domain" description="RDD" evidence="7">
    <location>
        <begin position="29"/>
        <end position="142"/>
    </location>
</feature>
<dbReference type="Pfam" id="PF06271">
    <property type="entry name" value="RDD"/>
    <property type="match status" value="1"/>
</dbReference>
<dbReference type="GO" id="GO:0005886">
    <property type="term" value="C:plasma membrane"/>
    <property type="evidence" value="ECO:0007669"/>
    <property type="project" value="UniProtKB-SubCell"/>
</dbReference>
<keyword evidence="5 6" id="KW-0472">Membrane</keyword>
<evidence type="ECO:0000313" key="9">
    <source>
        <dbReference type="Proteomes" id="UP001139103"/>
    </source>
</evidence>